<dbReference type="InterPro" id="IPR050109">
    <property type="entry name" value="HTH-type_TetR-like_transc_reg"/>
</dbReference>
<dbReference type="PANTHER" id="PTHR30055">
    <property type="entry name" value="HTH-TYPE TRANSCRIPTIONAL REGULATOR RUTR"/>
    <property type="match status" value="1"/>
</dbReference>
<feature type="DNA-binding region" description="H-T-H motif" evidence="4">
    <location>
        <begin position="43"/>
        <end position="62"/>
    </location>
</feature>
<dbReference type="SUPFAM" id="SSF46689">
    <property type="entry name" value="Homeodomain-like"/>
    <property type="match status" value="1"/>
</dbReference>
<evidence type="ECO:0000259" key="5">
    <source>
        <dbReference type="PROSITE" id="PS50977"/>
    </source>
</evidence>
<dbReference type="AlphaFoldDB" id="A0A4Q1KFV8"/>
<evidence type="ECO:0000256" key="2">
    <source>
        <dbReference type="ARBA" id="ARBA00023125"/>
    </source>
</evidence>
<keyword evidence="1" id="KW-0805">Transcription regulation</keyword>
<dbReference type="RefSeq" id="WP_129404736.1">
    <property type="nucleotide sequence ID" value="NZ_SBKP01000011.1"/>
</dbReference>
<keyword evidence="2 4" id="KW-0238">DNA-binding</keyword>
<dbReference type="PRINTS" id="PR00455">
    <property type="entry name" value="HTHTETR"/>
</dbReference>
<dbReference type="InterPro" id="IPR009057">
    <property type="entry name" value="Homeodomain-like_sf"/>
</dbReference>
<dbReference type="GO" id="GO:0000976">
    <property type="term" value="F:transcription cis-regulatory region binding"/>
    <property type="evidence" value="ECO:0007669"/>
    <property type="project" value="TreeGrafter"/>
</dbReference>
<dbReference type="PROSITE" id="PS50977">
    <property type="entry name" value="HTH_TETR_2"/>
    <property type="match status" value="1"/>
</dbReference>
<dbReference type="InterPro" id="IPR023772">
    <property type="entry name" value="DNA-bd_HTH_TetR-type_CS"/>
</dbReference>
<evidence type="ECO:0000313" key="6">
    <source>
        <dbReference type="EMBL" id="RXR27707.1"/>
    </source>
</evidence>
<dbReference type="Proteomes" id="UP000290958">
    <property type="component" value="Unassembled WGS sequence"/>
</dbReference>
<dbReference type="PROSITE" id="PS01081">
    <property type="entry name" value="HTH_TETR_1"/>
    <property type="match status" value="1"/>
</dbReference>
<sequence>MMSDVGLAKTLRAPVQGRSKASYERMLAAAEDLLRSEGSCDFTLNAVSRKGKVSIGSIYNRFESKENLLHAVQLRVLQRVDADMHRRLAMAKAQTRDLPHLIVGLVEALAETLREHHEVMRPFMMRATEDPLIAQTGKDSYVLAATAIKDAMLEYEDQIQQPSPKRAVDTAFTVTYSAITRYLGLGLSIVGSWEGEWDVLKEDLAQMIAAFLVHPPIR</sequence>
<keyword evidence="7" id="KW-1185">Reference proteome</keyword>
<evidence type="ECO:0000313" key="7">
    <source>
        <dbReference type="Proteomes" id="UP000290958"/>
    </source>
</evidence>
<evidence type="ECO:0000256" key="4">
    <source>
        <dbReference type="PROSITE-ProRule" id="PRU00335"/>
    </source>
</evidence>
<proteinExistence type="predicted"/>
<organism evidence="6 7">
    <name type="scientific">Sphingobium fluviale</name>
    <dbReference type="NCBI Taxonomy" id="2506423"/>
    <lineage>
        <taxon>Bacteria</taxon>
        <taxon>Pseudomonadati</taxon>
        <taxon>Pseudomonadota</taxon>
        <taxon>Alphaproteobacteria</taxon>
        <taxon>Sphingomonadales</taxon>
        <taxon>Sphingomonadaceae</taxon>
        <taxon>Sphingobium</taxon>
    </lineage>
</organism>
<dbReference type="GO" id="GO:0003700">
    <property type="term" value="F:DNA-binding transcription factor activity"/>
    <property type="evidence" value="ECO:0007669"/>
    <property type="project" value="TreeGrafter"/>
</dbReference>
<dbReference type="PANTHER" id="PTHR30055:SF234">
    <property type="entry name" value="HTH-TYPE TRANSCRIPTIONAL REGULATOR BETI"/>
    <property type="match status" value="1"/>
</dbReference>
<protein>
    <submittedName>
        <fullName evidence="6">TetR/AcrR family transcriptional regulator</fullName>
    </submittedName>
</protein>
<name>A0A4Q1KFV8_9SPHN</name>
<keyword evidence="3" id="KW-0804">Transcription</keyword>
<dbReference type="Gene3D" id="1.10.357.10">
    <property type="entry name" value="Tetracycline Repressor, domain 2"/>
    <property type="match status" value="1"/>
</dbReference>
<feature type="domain" description="HTH tetR-type" evidence="5">
    <location>
        <begin position="20"/>
        <end position="80"/>
    </location>
</feature>
<evidence type="ECO:0000256" key="3">
    <source>
        <dbReference type="ARBA" id="ARBA00023163"/>
    </source>
</evidence>
<dbReference type="Pfam" id="PF00440">
    <property type="entry name" value="TetR_N"/>
    <property type="match status" value="1"/>
</dbReference>
<gene>
    <name evidence="6" type="ORF">EQG66_11495</name>
</gene>
<dbReference type="InterPro" id="IPR001647">
    <property type="entry name" value="HTH_TetR"/>
</dbReference>
<dbReference type="EMBL" id="SBKP01000011">
    <property type="protein sequence ID" value="RXR27707.1"/>
    <property type="molecule type" value="Genomic_DNA"/>
</dbReference>
<dbReference type="OrthoDB" id="9808189at2"/>
<evidence type="ECO:0000256" key="1">
    <source>
        <dbReference type="ARBA" id="ARBA00023015"/>
    </source>
</evidence>
<accession>A0A4Q1KFV8</accession>
<reference evidence="7" key="1">
    <citation type="submission" date="2019-01" db="EMBL/GenBank/DDBJ databases">
        <title>Cytophagaceae bacterium strain CAR-16.</title>
        <authorList>
            <person name="Chen W.-M."/>
        </authorList>
    </citation>
    <scope>NUCLEOTIDE SEQUENCE [LARGE SCALE GENOMIC DNA]</scope>
    <source>
        <strain evidence="7">CHR27</strain>
    </source>
</reference>
<comment type="caution">
    <text evidence="6">The sequence shown here is derived from an EMBL/GenBank/DDBJ whole genome shotgun (WGS) entry which is preliminary data.</text>
</comment>